<proteinExistence type="predicted"/>
<dbReference type="EMBL" id="ATMH01004141">
    <property type="protein sequence ID" value="EPY30289.1"/>
    <property type="molecule type" value="Genomic_DNA"/>
</dbReference>
<keyword evidence="2" id="KW-1185">Reference proteome</keyword>
<evidence type="ECO:0000313" key="1">
    <source>
        <dbReference type="EMBL" id="EPY30289.1"/>
    </source>
</evidence>
<accession>S9UNI1</accession>
<dbReference type="Proteomes" id="UP000015354">
    <property type="component" value="Unassembled WGS sequence"/>
</dbReference>
<reference evidence="1 2" key="1">
    <citation type="journal article" date="2013" name="PLoS ONE">
        <title>Predicting the Proteins of Angomonas deanei, Strigomonas culicis and Their Respective Endosymbionts Reveals New Aspects of the Trypanosomatidae Family.</title>
        <authorList>
            <person name="Motta M.C."/>
            <person name="Martins A.C."/>
            <person name="de Souza S.S."/>
            <person name="Catta-Preta C.M."/>
            <person name="Silva R."/>
            <person name="Klein C.C."/>
            <person name="de Almeida L.G."/>
            <person name="de Lima Cunha O."/>
            <person name="Ciapina L.P."/>
            <person name="Brocchi M."/>
            <person name="Colabardini A.C."/>
            <person name="de Araujo Lima B."/>
            <person name="Machado C.R."/>
            <person name="de Almeida Soares C.M."/>
            <person name="Probst C.M."/>
            <person name="de Menezes C.B."/>
            <person name="Thompson C.E."/>
            <person name="Bartholomeu D.C."/>
            <person name="Gradia D.F."/>
            <person name="Pavoni D.P."/>
            <person name="Grisard E.C."/>
            <person name="Fantinatti-Garboggini F."/>
            <person name="Marchini F.K."/>
            <person name="Rodrigues-Luiz G.F."/>
            <person name="Wagner G."/>
            <person name="Goldman G.H."/>
            <person name="Fietto J.L."/>
            <person name="Elias M.C."/>
            <person name="Goldman M.H."/>
            <person name="Sagot M.F."/>
            <person name="Pereira M."/>
            <person name="Stoco P.H."/>
            <person name="de Mendonca-Neto R.P."/>
            <person name="Teixeira S.M."/>
            <person name="Maciel T.E."/>
            <person name="de Oliveira Mendes T.A."/>
            <person name="Urmenyi T.P."/>
            <person name="de Souza W."/>
            <person name="Schenkman S."/>
            <person name="de Vasconcelos A.T."/>
        </authorList>
    </citation>
    <scope>NUCLEOTIDE SEQUENCE [LARGE SCALE GENOMIC DNA]</scope>
</reference>
<sequence>MISRWCPICLWQSLDCVTMFGDVHDGDAVDLSQAPLQLLIARRYYVNGRLRDARHNAIIRVLVLTVEALKSLVLQNQLQREGKLFAELLQLRDDAATHARDHFCEEAVHQAFDNVDLVLKGEVDEVRIQPDPERGSQILVRAQEHVVLDDRVVRVVVRLAAVVLRQLQFAKLHGGHVPLRLFRDRVVVADLFALRRRVIALRLALFLQGQALFFHEHLFNRVLLLLLYVSHGERFRVFFLVSFWSYI</sequence>
<organism evidence="1 2">
    <name type="scientific">Strigomonas culicis</name>
    <dbReference type="NCBI Taxonomy" id="28005"/>
    <lineage>
        <taxon>Eukaryota</taxon>
        <taxon>Discoba</taxon>
        <taxon>Euglenozoa</taxon>
        <taxon>Kinetoplastea</taxon>
        <taxon>Metakinetoplastina</taxon>
        <taxon>Trypanosomatida</taxon>
        <taxon>Trypanosomatidae</taxon>
        <taxon>Strigomonadinae</taxon>
        <taxon>Strigomonas</taxon>
    </lineage>
</organism>
<evidence type="ECO:0000313" key="2">
    <source>
        <dbReference type="Proteomes" id="UP000015354"/>
    </source>
</evidence>
<dbReference type="AlphaFoldDB" id="S9UNI1"/>
<gene>
    <name evidence="1" type="ORF">STCU_04141</name>
</gene>
<comment type="caution">
    <text evidence="1">The sequence shown here is derived from an EMBL/GenBank/DDBJ whole genome shotgun (WGS) entry which is preliminary data.</text>
</comment>
<name>S9UNI1_9TRYP</name>
<protein>
    <submittedName>
        <fullName evidence="1">U3 small nucleolar RNA-associated protein 24</fullName>
    </submittedName>
</protein>